<comment type="caution">
    <text evidence="2">The sequence shown here is derived from an EMBL/GenBank/DDBJ whole genome shotgun (WGS) entry which is preliminary data.</text>
</comment>
<feature type="region of interest" description="Disordered" evidence="1">
    <location>
        <begin position="29"/>
        <end position="48"/>
    </location>
</feature>
<dbReference type="Proteomes" id="UP001500843">
    <property type="component" value="Unassembled WGS sequence"/>
</dbReference>
<evidence type="ECO:0000313" key="2">
    <source>
        <dbReference type="EMBL" id="GAA4724800.1"/>
    </source>
</evidence>
<name>A0ABP8YCG5_9MICO</name>
<dbReference type="EMBL" id="BAABHM010000037">
    <property type="protein sequence ID" value="GAA4724800.1"/>
    <property type="molecule type" value="Genomic_DNA"/>
</dbReference>
<reference evidence="3" key="1">
    <citation type="journal article" date="2019" name="Int. J. Syst. Evol. Microbiol.">
        <title>The Global Catalogue of Microorganisms (GCM) 10K type strain sequencing project: providing services to taxonomists for standard genome sequencing and annotation.</title>
        <authorList>
            <consortium name="The Broad Institute Genomics Platform"/>
            <consortium name="The Broad Institute Genome Sequencing Center for Infectious Disease"/>
            <person name="Wu L."/>
            <person name="Ma J."/>
        </authorList>
    </citation>
    <scope>NUCLEOTIDE SEQUENCE [LARGE SCALE GENOMIC DNA]</scope>
    <source>
        <strain evidence="3">JCM 17975</strain>
    </source>
</reference>
<evidence type="ECO:0000313" key="3">
    <source>
        <dbReference type="Proteomes" id="UP001500843"/>
    </source>
</evidence>
<proteinExistence type="predicted"/>
<organism evidence="2 3">
    <name type="scientific">Promicromonospora umidemergens</name>
    <dbReference type="NCBI Taxonomy" id="629679"/>
    <lineage>
        <taxon>Bacteria</taxon>
        <taxon>Bacillati</taxon>
        <taxon>Actinomycetota</taxon>
        <taxon>Actinomycetes</taxon>
        <taxon>Micrococcales</taxon>
        <taxon>Promicromonosporaceae</taxon>
        <taxon>Promicromonospora</taxon>
    </lineage>
</organism>
<protein>
    <submittedName>
        <fullName evidence="2">Uncharacterized protein</fullName>
    </submittedName>
</protein>
<evidence type="ECO:0000256" key="1">
    <source>
        <dbReference type="SAM" id="MobiDB-lite"/>
    </source>
</evidence>
<sequence length="48" mass="4787">MSAAPAPDGGWTVYATMKGSWAATTSTEIMNGGRGLNNGAAPPNPGDH</sequence>
<gene>
    <name evidence="2" type="ORF">GCM10023198_57310</name>
</gene>
<accession>A0ABP8YCG5</accession>
<keyword evidence="3" id="KW-1185">Reference proteome</keyword>